<comment type="caution">
    <text evidence="1">The sequence shown here is derived from an EMBL/GenBank/DDBJ whole genome shotgun (WGS) entry which is preliminary data.</text>
</comment>
<keyword evidence="2" id="KW-1185">Reference proteome</keyword>
<name>A0A8K0IXX6_COCNU</name>
<dbReference type="Proteomes" id="UP000797356">
    <property type="component" value="Chromosome 16"/>
</dbReference>
<organism evidence="1 2">
    <name type="scientific">Cocos nucifera</name>
    <name type="common">Coconut palm</name>
    <dbReference type="NCBI Taxonomy" id="13894"/>
    <lineage>
        <taxon>Eukaryota</taxon>
        <taxon>Viridiplantae</taxon>
        <taxon>Streptophyta</taxon>
        <taxon>Embryophyta</taxon>
        <taxon>Tracheophyta</taxon>
        <taxon>Spermatophyta</taxon>
        <taxon>Magnoliopsida</taxon>
        <taxon>Liliopsida</taxon>
        <taxon>Arecaceae</taxon>
        <taxon>Arecoideae</taxon>
        <taxon>Cocoseae</taxon>
        <taxon>Attaleinae</taxon>
        <taxon>Cocos</taxon>
    </lineage>
</organism>
<sequence length="115" mass="13253">MKDSLSVFLEVGHQLIANIKAINIQSIQTLEAIKIYKEYKAEVDDLLKEKSVEVGHLQVAVRSAEQTSVKVKDELALEVERRKKAEAKVAERKGRLLKPKKKVSWISRLQRNWKM</sequence>
<accession>A0A8K0IXX6</accession>
<gene>
    <name evidence="1" type="ORF">COCNU_16G000280</name>
</gene>
<dbReference type="AlphaFoldDB" id="A0A8K0IXX6"/>
<evidence type="ECO:0000313" key="2">
    <source>
        <dbReference type="Proteomes" id="UP000797356"/>
    </source>
</evidence>
<protein>
    <submittedName>
        <fullName evidence="1">Uncharacterized protein</fullName>
    </submittedName>
</protein>
<evidence type="ECO:0000313" key="1">
    <source>
        <dbReference type="EMBL" id="KAG1370934.1"/>
    </source>
</evidence>
<reference evidence="1" key="2">
    <citation type="submission" date="2019-07" db="EMBL/GenBank/DDBJ databases">
        <authorList>
            <person name="Yang Y."/>
            <person name="Bocs S."/>
            <person name="Baudouin L."/>
        </authorList>
    </citation>
    <scope>NUCLEOTIDE SEQUENCE</scope>
    <source>
        <tissue evidence="1">Spear leaf of Hainan Tall coconut</tissue>
    </source>
</reference>
<dbReference type="EMBL" id="CM017887">
    <property type="protein sequence ID" value="KAG1370934.1"/>
    <property type="molecule type" value="Genomic_DNA"/>
</dbReference>
<reference evidence="1" key="1">
    <citation type="journal article" date="2017" name="Gigascience">
        <title>The genome draft of coconut (Cocos nucifera).</title>
        <authorList>
            <person name="Xiao Y."/>
            <person name="Xu P."/>
            <person name="Fan H."/>
            <person name="Baudouin L."/>
            <person name="Xia W."/>
            <person name="Bocs S."/>
            <person name="Xu J."/>
            <person name="Li Q."/>
            <person name="Guo A."/>
            <person name="Zhou L."/>
            <person name="Li J."/>
            <person name="Wu Y."/>
            <person name="Ma Z."/>
            <person name="Armero A."/>
            <person name="Issali A.E."/>
            <person name="Liu N."/>
            <person name="Peng M."/>
            <person name="Yang Y."/>
        </authorList>
    </citation>
    <scope>NUCLEOTIDE SEQUENCE</scope>
    <source>
        <tissue evidence="1">Spear leaf of Hainan Tall coconut</tissue>
    </source>
</reference>
<proteinExistence type="predicted"/>